<feature type="region of interest" description="Disordered" evidence="1">
    <location>
        <begin position="108"/>
        <end position="158"/>
    </location>
</feature>
<sequence length="297" mass="31201">MKRIGPRGGNNPFNPPGIGSRADIMPLAGSSGIGITGRMSISLILKHLVQLPERPPEVVNIPGPHGKNGPTPIPIRQNGRIPDNDDLGLGRLGMDLVENSPHLRSSGINPLGKLITPTGGQPVLTRRPGGMSSGTGGGDRDEPDVITADPEGDERGLGVDSIQLSGVGAVRSLLRRSQIGGGGPTAADISQLGGLQLRRNDVRVVVERTRTPRRRTSHPPVVRRRGVGVAQSDIPPRTTPGLGPGVRRRGRGTVLPLVVPEGQQTDDEHNDEAAAPTVLGHPSFLPVRSRFRSGRSG</sequence>
<feature type="region of interest" description="Disordered" evidence="1">
    <location>
        <begin position="229"/>
        <end position="250"/>
    </location>
</feature>
<dbReference type="AlphaFoldDB" id="A0A1H5R108"/>
<organism evidence="2 3">
    <name type="scientific">Amycolatopsis pretoriensis</name>
    <dbReference type="NCBI Taxonomy" id="218821"/>
    <lineage>
        <taxon>Bacteria</taxon>
        <taxon>Bacillati</taxon>
        <taxon>Actinomycetota</taxon>
        <taxon>Actinomycetes</taxon>
        <taxon>Pseudonocardiales</taxon>
        <taxon>Pseudonocardiaceae</taxon>
        <taxon>Amycolatopsis</taxon>
    </lineage>
</organism>
<dbReference type="Proteomes" id="UP000198878">
    <property type="component" value="Unassembled WGS sequence"/>
</dbReference>
<name>A0A1H5R108_9PSEU</name>
<reference evidence="3" key="1">
    <citation type="submission" date="2016-10" db="EMBL/GenBank/DDBJ databases">
        <authorList>
            <person name="Varghese N."/>
            <person name="Submissions S."/>
        </authorList>
    </citation>
    <scope>NUCLEOTIDE SEQUENCE [LARGE SCALE GENOMIC DNA]</scope>
    <source>
        <strain evidence="3">DSM 44654</strain>
    </source>
</reference>
<dbReference type="EMBL" id="FNUJ01000005">
    <property type="protein sequence ID" value="SEF31258.1"/>
    <property type="molecule type" value="Genomic_DNA"/>
</dbReference>
<keyword evidence="3" id="KW-1185">Reference proteome</keyword>
<dbReference type="STRING" id="218821.SAMN05421837_105657"/>
<gene>
    <name evidence="2" type="ORF">SAMN05421837_105657</name>
</gene>
<evidence type="ECO:0000313" key="2">
    <source>
        <dbReference type="EMBL" id="SEF31258.1"/>
    </source>
</evidence>
<proteinExistence type="predicted"/>
<feature type="region of interest" description="Disordered" evidence="1">
    <location>
        <begin position="59"/>
        <end position="79"/>
    </location>
</feature>
<evidence type="ECO:0000256" key="1">
    <source>
        <dbReference type="SAM" id="MobiDB-lite"/>
    </source>
</evidence>
<evidence type="ECO:0000313" key="3">
    <source>
        <dbReference type="Proteomes" id="UP000198878"/>
    </source>
</evidence>
<protein>
    <submittedName>
        <fullName evidence="2">Uncharacterized protein</fullName>
    </submittedName>
</protein>
<accession>A0A1H5R108</accession>